<sequence length="286" mass="30751">MTISEEVMPAAAPETAGSPARSATARRYAMTAPEYFTVEYAINPWMDTSSRVDTALALDQWDTLRRVYADLGHTVELVPPRHGLPDMVYAANGGFLVGDTAVVARFAYPQRAGEADAYAEWMAAAGFRPVRTEHVNEGQGDLLLVGSIVLAGYGFRTDRRAHDEIAAITGLDVTSLELIDPRFYHLDTALAVLDDSTIAYYPQAFSADARKRLTALFSSAIEVSSADAYVLGLNVVSDGRNVVMPAAATGFACQLRRAGFEPIGVDLSELLKGGGSVKCCTLELHP</sequence>
<dbReference type="RefSeq" id="WP_039315450.1">
    <property type="nucleotide sequence ID" value="NZ_JTLZ01000004.1"/>
</dbReference>
<dbReference type="PANTHER" id="PTHR47271:SF2">
    <property type="entry name" value="ARGININE DEIMINASE"/>
    <property type="match status" value="1"/>
</dbReference>
<dbReference type="Gene3D" id="3.75.10.10">
    <property type="entry name" value="L-arginine/glycine Amidinotransferase, Chain A"/>
    <property type="match status" value="1"/>
</dbReference>
<dbReference type="SUPFAM" id="SSF55909">
    <property type="entry name" value="Pentein"/>
    <property type="match status" value="1"/>
</dbReference>
<accession>A0ABR4YXM3</accession>
<proteinExistence type="predicted"/>
<protein>
    <submittedName>
        <fullName evidence="1">N-dimethylarginine dimethylaminohydrolase</fullName>
    </submittedName>
</protein>
<name>A0ABR4YXM3_9MYCO</name>
<dbReference type="Proteomes" id="UP000031004">
    <property type="component" value="Unassembled WGS sequence"/>
</dbReference>
<dbReference type="Pfam" id="PF19420">
    <property type="entry name" value="DDAH_eukar"/>
    <property type="match status" value="1"/>
</dbReference>
<organism evidence="1 2">
    <name type="scientific">Mycolicibacterium setense</name>
    <dbReference type="NCBI Taxonomy" id="431269"/>
    <lineage>
        <taxon>Bacteria</taxon>
        <taxon>Bacillati</taxon>
        <taxon>Actinomycetota</taxon>
        <taxon>Actinomycetes</taxon>
        <taxon>Mycobacteriales</taxon>
        <taxon>Mycobacteriaceae</taxon>
        <taxon>Mycolicibacterium</taxon>
    </lineage>
</organism>
<dbReference type="PANTHER" id="PTHR47271">
    <property type="entry name" value="ARGININE DEIMINASE"/>
    <property type="match status" value="1"/>
</dbReference>
<reference evidence="1 2" key="1">
    <citation type="submission" date="2014-11" db="EMBL/GenBank/DDBJ databases">
        <title>Mycobacterium setense Manresensis Genome.</title>
        <authorList>
            <person name="Rech G."/>
            <person name="Sumoy L."/>
        </authorList>
    </citation>
    <scope>NUCLEOTIDE SEQUENCE [LARGE SCALE GENOMIC DNA]</scope>
    <source>
        <strain evidence="1 2">Manresensis</strain>
    </source>
</reference>
<keyword evidence="2" id="KW-1185">Reference proteome</keyword>
<comment type="caution">
    <text evidence="1">The sequence shown here is derived from an EMBL/GenBank/DDBJ whole genome shotgun (WGS) entry which is preliminary data.</text>
</comment>
<dbReference type="NCBIfam" id="NF045659">
    <property type="entry name" value="DiMArgaseDdahMtb"/>
    <property type="match status" value="1"/>
</dbReference>
<evidence type="ECO:0000313" key="1">
    <source>
        <dbReference type="EMBL" id="KHO26924.1"/>
    </source>
</evidence>
<evidence type="ECO:0000313" key="2">
    <source>
        <dbReference type="Proteomes" id="UP000031004"/>
    </source>
</evidence>
<dbReference type="EMBL" id="JTLZ01000004">
    <property type="protein sequence ID" value="KHO26924.1"/>
    <property type="molecule type" value="Genomic_DNA"/>
</dbReference>
<gene>
    <name evidence="1" type="ORF">QQ44_05035</name>
</gene>